<name>A0A379ECR6_9BACT</name>
<dbReference type="InterPro" id="IPR029069">
    <property type="entry name" value="HotDog_dom_sf"/>
</dbReference>
<dbReference type="Pfam" id="PF22818">
    <property type="entry name" value="ApeI-like"/>
    <property type="match status" value="1"/>
</dbReference>
<feature type="domain" description="ApeI dehydratase-like" evidence="1">
    <location>
        <begin position="21"/>
        <end position="98"/>
    </location>
</feature>
<dbReference type="SUPFAM" id="SSF54637">
    <property type="entry name" value="Thioesterase/thiol ester dehydrase-isomerase"/>
    <property type="match status" value="1"/>
</dbReference>
<dbReference type="Proteomes" id="UP000255469">
    <property type="component" value="Unassembled WGS sequence"/>
</dbReference>
<dbReference type="Gene3D" id="3.10.129.10">
    <property type="entry name" value="Hotdog Thioesterase"/>
    <property type="match status" value="1"/>
</dbReference>
<accession>A0A379ECR6</accession>
<dbReference type="AlphaFoldDB" id="A0A379ECR6"/>
<evidence type="ECO:0000313" key="2">
    <source>
        <dbReference type="EMBL" id="SUB94199.1"/>
    </source>
</evidence>
<evidence type="ECO:0000259" key="1">
    <source>
        <dbReference type="Pfam" id="PF22818"/>
    </source>
</evidence>
<dbReference type="InterPro" id="IPR054545">
    <property type="entry name" value="ApeI-like"/>
</dbReference>
<proteinExistence type="predicted"/>
<reference evidence="2 3" key="1">
    <citation type="submission" date="2018-06" db="EMBL/GenBank/DDBJ databases">
        <authorList>
            <consortium name="Pathogen Informatics"/>
            <person name="Doyle S."/>
        </authorList>
    </citation>
    <scope>NUCLEOTIDE SEQUENCE [LARGE SCALE GENOMIC DNA]</scope>
    <source>
        <strain evidence="2 3">NCTC13067</strain>
    </source>
</reference>
<organism evidence="2 3">
    <name type="scientific">Prevotella denticola</name>
    <dbReference type="NCBI Taxonomy" id="28129"/>
    <lineage>
        <taxon>Bacteria</taxon>
        <taxon>Pseudomonadati</taxon>
        <taxon>Bacteroidota</taxon>
        <taxon>Bacteroidia</taxon>
        <taxon>Bacteroidales</taxon>
        <taxon>Prevotellaceae</taxon>
        <taxon>Prevotella</taxon>
    </lineage>
</organism>
<protein>
    <submittedName>
        <fullName evidence="2">FabA-like domain</fullName>
    </submittedName>
</protein>
<dbReference type="RefSeq" id="WP_025067236.1">
    <property type="nucleotide sequence ID" value="NZ_CAJPOG010000080.1"/>
</dbReference>
<gene>
    <name evidence="2" type="ORF">NCTC13067_02061</name>
</gene>
<dbReference type="EMBL" id="UGTM01000002">
    <property type="protein sequence ID" value="SUB94199.1"/>
    <property type="molecule type" value="Genomic_DNA"/>
</dbReference>
<evidence type="ECO:0000313" key="3">
    <source>
        <dbReference type="Proteomes" id="UP000255469"/>
    </source>
</evidence>
<sequence>MELKNNLYKIIRKEGAGPVANYAIELIPSCVIYAAHFPGRPVTPGVCIVQMGKELVEDLLSGQRSAPCRLDISKVKNVKFLSVISPEESLHLTYQVKKLVLSDDGTAVEAQMAVLSAGGKAMAKISLVMKAV</sequence>
<dbReference type="GO" id="GO:0016829">
    <property type="term" value="F:lyase activity"/>
    <property type="evidence" value="ECO:0007669"/>
    <property type="project" value="UniProtKB-KW"/>
</dbReference>